<evidence type="ECO:0000256" key="1">
    <source>
        <dbReference type="SAM" id="MobiDB-lite"/>
    </source>
</evidence>
<name>A0AAW9CXT1_BURTH</name>
<proteinExistence type="predicted"/>
<comment type="caution">
    <text evidence="2">The sequence shown here is derived from an EMBL/GenBank/DDBJ whole genome shotgun (WGS) entry which is preliminary data.</text>
</comment>
<dbReference type="Proteomes" id="UP001272137">
    <property type="component" value="Unassembled WGS sequence"/>
</dbReference>
<sequence>MESAARRGESRGARRYFRVARQPATGNRQSARGREVTTGNGARRLRHCRAVRALSGIGWL</sequence>
<organism evidence="2 3">
    <name type="scientific">Burkholderia thailandensis</name>
    <dbReference type="NCBI Taxonomy" id="57975"/>
    <lineage>
        <taxon>Bacteria</taxon>
        <taxon>Pseudomonadati</taxon>
        <taxon>Pseudomonadota</taxon>
        <taxon>Betaproteobacteria</taxon>
        <taxon>Burkholderiales</taxon>
        <taxon>Burkholderiaceae</taxon>
        <taxon>Burkholderia</taxon>
        <taxon>pseudomallei group</taxon>
    </lineage>
</organism>
<gene>
    <name evidence="2" type="ORF">C7S16_2926</name>
</gene>
<evidence type="ECO:0000313" key="3">
    <source>
        <dbReference type="Proteomes" id="UP001272137"/>
    </source>
</evidence>
<dbReference type="EMBL" id="QXCT01000002">
    <property type="protein sequence ID" value="MDW9254461.1"/>
    <property type="molecule type" value="Genomic_DNA"/>
</dbReference>
<dbReference type="KEGG" id="btha:DR62_06270"/>
<reference evidence="2" key="1">
    <citation type="submission" date="2018-08" db="EMBL/GenBank/DDBJ databases">
        <title>Identification of Burkholderia cepacia strains that express a Burkholderia pseudomallei-like capsular polysaccharide.</title>
        <authorList>
            <person name="Burtnick M.N."/>
            <person name="Vongsouvath M."/>
            <person name="Newton P."/>
            <person name="Wuthiekanun V."/>
            <person name="Limmathurotsakul D."/>
            <person name="Brett P.J."/>
            <person name="Chantratita N."/>
            <person name="Dance D.A."/>
        </authorList>
    </citation>
    <scope>NUCLEOTIDE SEQUENCE</scope>
    <source>
        <strain evidence="2">SBXCC001</strain>
    </source>
</reference>
<evidence type="ECO:0000313" key="2">
    <source>
        <dbReference type="EMBL" id="MDW9254461.1"/>
    </source>
</evidence>
<dbReference type="AlphaFoldDB" id="A0AAW9CXT1"/>
<accession>A0AAW9CXT1</accession>
<protein>
    <submittedName>
        <fullName evidence="2">Uncharacterized protein</fullName>
    </submittedName>
</protein>
<feature type="region of interest" description="Disordered" evidence="1">
    <location>
        <begin position="20"/>
        <end position="41"/>
    </location>
</feature>